<reference evidence="2 3" key="1">
    <citation type="journal article" date="2019" name="Commun. Biol.">
        <title>The bagworm genome reveals a unique fibroin gene that provides high tensile strength.</title>
        <authorList>
            <person name="Kono N."/>
            <person name="Nakamura H."/>
            <person name="Ohtoshi R."/>
            <person name="Tomita M."/>
            <person name="Numata K."/>
            <person name="Arakawa K."/>
        </authorList>
    </citation>
    <scope>NUCLEOTIDE SEQUENCE [LARGE SCALE GENOMIC DNA]</scope>
</reference>
<dbReference type="AlphaFoldDB" id="A0A4C1ZB21"/>
<dbReference type="EMBL" id="BGZK01001675">
    <property type="protein sequence ID" value="GBP84373.1"/>
    <property type="molecule type" value="Genomic_DNA"/>
</dbReference>
<protein>
    <submittedName>
        <fullName evidence="2">Uncharacterized protein</fullName>
    </submittedName>
</protein>
<name>A0A4C1ZB21_EUMVA</name>
<evidence type="ECO:0000256" key="1">
    <source>
        <dbReference type="SAM" id="MobiDB-lite"/>
    </source>
</evidence>
<evidence type="ECO:0000313" key="2">
    <source>
        <dbReference type="EMBL" id="GBP84373.1"/>
    </source>
</evidence>
<dbReference type="Proteomes" id="UP000299102">
    <property type="component" value="Unassembled WGS sequence"/>
</dbReference>
<gene>
    <name evidence="2" type="ORF">EVAR_99272_1</name>
</gene>
<feature type="compositionally biased region" description="Basic and acidic residues" evidence="1">
    <location>
        <begin position="1"/>
        <end position="20"/>
    </location>
</feature>
<feature type="region of interest" description="Disordered" evidence="1">
    <location>
        <begin position="1"/>
        <end position="95"/>
    </location>
</feature>
<organism evidence="2 3">
    <name type="scientific">Eumeta variegata</name>
    <name type="common">Bagworm moth</name>
    <name type="synonym">Eumeta japonica</name>
    <dbReference type="NCBI Taxonomy" id="151549"/>
    <lineage>
        <taxon>Eukaryota</taxon>
        <taxon>Metazoa</taxon>
        <taxon>Ecdysozoa</taxon>
        <taxon>Arthropoda</taxon>
        <taxon>Hexapoda</taxon>
        <taxon>Insecta</taxon>
        <taxon>Pterygota</taxon>
        <taxon>Neoptera</taxon>
        <taxon>Endopterygota</taxon>
        <taxon>Lepidoptera</taxon>
        <taxon>Glossata</taxon>
        <taxon>Ditrysia</taxon>
        <taxon>Tineoidea</taxon>
        <taxon>Psychidae</taxon>
        <taxon>Oiketicinae</taxon>
        <taxon>Eumeta</taxon>
    </lineage>
</organism>
<sequence length="95" mass="10817">MTAIVSDEKKDKTVTRDARSPRVHAALRNKQNREREYLTWSYTVTVRRRAVGRPSPPRGRLSAPPQRRAGSAGRGLKRDRRAPGDRSGSDNFQFK</sequence>
<accession>A0A4C1ZB21</accession>
<comment type="caution">
    <text evidence="2">The sequence shown here is derived from an EMBL/GenBank/DDBJ whole genome shotgun (WGS) entry which is preliminary data.</text>
</comment>
<evidence type="ECO:0000313" key="3">
    <source>
        <dbReference type="Proteomes" id="UP000299102"/>
    </source>
</evidence>
<proteinExistence type="predicted"/>
<keyword evidence="3" id="KW-1185">Reference proteome</keyword>